<feature type="short sequence motif" description="GXSXG" evidence="4">
    <location>
        <begin position="40"/>
        <end position="44"/>
    </location>
</feature>
<reference evidence="6 7" key="1">
    <citation type="submission" date="2019-09" db="EMBL/GenBank/DDBJ databases">
        <title>Nitrincola iocasae sp. nov., a bacterium isolated from the sediment collected at a cold seep field in South China Sea.</title>
        <authorList>
            <person name="Zhang H."/>
            <person name="Wang H."/>
            <person name="Li C."/>
        </authorList>
    </citation>
    <scope>NUCLEOTIDE SEQUENCE [LARGE SCALE GENOMIC DNA]</scope>
    <source>
        <strain evidence="6 7">KXZD1103</strain>
    </source>
</reference>
<keyword evidence="3 4" id="KW-0443">Lipid metabolism</keyword>
<protein>
    <submittedName>
        <fullName evidence="6">Patatin-like phospholipase family protein</fullName>
    </submittedName>
</protein>
<organism evidence="6 7">
    <name type="scientific">Nitrincola iocasae</name>
    <dbReference type="NCBI Taxonomy" id="2614693"/>
    <lineage>
        <taxon>Bacteria</taxon>
        <taxon>Pseudomonadati</taxon>
        <taxon>Pseudomonadota</taxon>
        <taxon>Gammaproteobacteria</taxon>
        <taxon>Oceanospirillales</taxon>
        <taxon>Oceanospirillaceae</taxon>
        <taxon>Nitrincola</taxon>
    </lineage>
</organism>
<evidence type="ECO:0000256" key="2">
    <source>
        <dbReference type="ARBA" id="ARBA00022963"/>
    </source>
</evidence>
<sequence>MTVKTIELALQGGGSHGALTWGVLDRLLEESNLCIEGVSGTSAGAMNAVVLADGLESGSRQGARDALETFWKSVSDAGRFSPIQRNLWAKITGDWSMESSPNYLLFDHLTRVFSPYEFNPLNLNPLRDLVVELIDFKAVNRCKAVKIFVTATQVRNGRPKIFTQPNLSADALMASAALPFMFQAVEVDGEFYWDGGYSGNPALFPLVDECDARDMVLVQINPFERPDVPKTAREIIDRINEITFNSILIKELRSVTLLRELIESEGLEHERYRDMRLHRIHGEEDLQSLKASSKLNTEWEYLCFLRDMGRQRTELWLKEHWKDLGERSTFDPQWLLKESIRDPDCGKGTQ</sequence>
<gene>
    <name evidence="6" type="ORF">F5I99_09255</name>
</gene>
<dbReference type="SUPFAM" id="SSF52151">
    <property type="entry name" value="FabD/lysophospholipase-like"/>
    <property type="match status" value="1"/>
</dbReference>
<dbReference type="InterPro" id="IPR016035">
    <property type="entry name" value="Acyl_Trfase/lysoPLipase"/>
</dbReference>
<evidence type="ECO:0000259" key="5">
    <source>
        <dbReference type="PROSITE" id="PS51635"/>
    </source>
</evidence>
<dbReference type="GO" id="GO:0016787">
    <property type="term" value="F:hydrolase activity"/>
    <property type="evidence" value="ECO:0007669"/>
    <property type="project" value="UniProtKB-UniRule"/>
</dbReference>
<dbReference type="KEGG" id="nik:F5I99_09255"/>
<evidence type="ECO:0000256" key="1">
    <source>
        <dbReference type="ARBA" id="ARBA00022801"/>
    </source>
</evidence>
<dbReference type="InterPro" id="IPR050301">
    <property type="entry name" value="NTE"/>
</dbReference>
<evidence type="ECO:0000256" key="3">
    <source>
        <dbReference type="ARBA" id="ARBA00023098"/>
    </source>
</evidence>
<dbReference type="PROSITE" id="PS51635">
    <property type="entry name" value="PNPLA"/>
    <property type="match status" value="1"/>
</dbReference>
<dbReference type="InterPro" id="IPR002641">
    <property type="entry name" value="PNPLA_dom"/>
</dbReference>
<feature type="short sequence motif" description="DGA/G" evidence="4">
    <location>
        <begin position="194"/>
        <end position="196"/>
    </location>
</feature>
<accession>A0A5J6LE08</accession>
<keyword evidence="7" id="KW-1185">Reference proteome</keyword>
<dbReference type="AlphaFoldDB" id="A0A5J6LE08"/>
<name>A0A5J6LE08_9GAMM</name>
<keyword evidence="1 4" id="KW-0378">Hydrolase</keyword>
<feature type="domain" description="PNPLA" evidence="5">
    <location>
        <begin position="8"/>
        <end position="207"/>
    </location>
</feature>
<dbReference type="Proteomes" id="UP000325606">
    <property type="component" value="Chromosome"/>
</dbReference>
<dbReference type="Pfam" id="PF01734">
    <property type="entry name" value="Patatin"/>
    <property type="match status" value="1"/>
</dbReference>
<dbReference type="Gene3D" id="3.40.1090.10">
    <property type="entry name" value="Cytosolic phospholipase A2 catalytic domain"/>
    <property type="match status" value="2"/>
</dbReference>
<feature type="active site" description="Nucleophile" evidence="4">
    <location>
        <position position="42"/>
    </location>
</feature>
<evidence type="ECO:0000256" key="4">
    <source>
        <dbReference type="PROSITE-ProRule" id="PRU01161"/>
    </source>
</evidence>
<dbReference type="PANTHER" id="PTHR14226:SF78">
    <property type="entry name" value="SLR0060 PROTEIN"/>
    <property type="match status" value="1"/>
</dbReference>
<dbReference type="RefSeq" id="WP_151055332.1">
    <property type="nucleotide sequence ID" value="NZ_CP044222.1"/>
</dbReference>
<evidence type="ECO:0000313" key="7">
    <source>
        <dbReference type="Proteomes" id="UP000325606"/>
    </source>
</evidence>
<evidence type="ECO:0000313" key="6">
    <source>
        <dbReference type="EMBL" id="QEW06673.1"/>
    </source>
</evidence>
<keyword evidence="2 4" id="KW-0442">Lipid degradation</keyword>
<feature type="short sequence motif" description="GXGXXG" evidence="4">
    <location>
        <begin position="12"/>
        <end position="17"/>
    </location>
</feature>
<dbReference type="GO" id="GO:0016042">
    <property type="term" value="P:lipid catabolic process"/>
    <property type="evidence" value="ECO:0007669"/>
    <property type="project" value="UniProtKB-UniRule"/>
</dbReference>
<dbReference type="EMBL" id="CP044222">
    <property type="protein sequence ID" value="QEW06673.1"/>
    <property type="molecule type" value="Genomic_DNA"/>
</dbReference>
<proteinExistence type="predicted"/>
<dbReference type="PANTHER" id="PTHR14226">
    <property type="entry name" value="NEUROPATHY TARGET ESTERASE/SWISS CHEESE D.MELANOGASTER"/>
    <property type="match status" value="1"/>
</dbReference>
<feature type="active site" description="Proton acceptor" evidence="4">
    <location>
        <position position="194"/>
    </location>
</feature>